<dbReference type="RefSeq" id="WP_188757947.1">
    <property type="nucleotide sequence ID" value="NZ_BMJB01000001.1"/>
</dbReference>
<feature type="domain" description="RES" evidence="1">
    <location>
        <begin position="16"/>
        <end position="141"/>
    </location>
</feature>
<dbReference type="AlphaFoldDB" id="A0A916W0S6"/>
<dbReference type="SMART" id="SM00953">
    <property type="entry name" value="RES"/>
    <property type="match status" value="1"/>
</dbReference>
<reference evidence="2" key="2">
    <citation type="submission" date="2020-09" db="EMBL/GenBank/DDBJ databases">
        <authorList>
            <person name="Sun Q."/>
            <person name="Zhou Y."/>
        </authorList>
    </citation>
    <scope>NUCLEOTIDE SEQUENCE</scope>
    <source>
        <strain evidence="2">CGMCC 1.15447</strain>
    </source>
</reference>
<dbReference type="Pfam" id="PF08808">
    <property type="entry name" value="RES"/>
    <property type="match status" value="1"/>
</dbReference>
<evidence type="ECO:0000313" key="3">
    <source>
        <dbReference type="Proteomes" id="UP000648801"/>
    </source>
</evidence>
<dbReference type="InterPro" id="IPR014914">
    <property type="entry name" value="RES_dom"/>
</dbReference>
<name>A0A916W0S6_9BACT</name>
<proteinExistence type="predicted"/>
<organism evidence="2 3">
    <name type="scientific">Edaphobacter acidisoli</name>
    <dbReference type="NCBI Taxonomy" id="2040573"/>
    <lineage>
        <taxon>Bacteria</taxon>
        <taxon>Pseudomonadati</taxon>
        <taxon>Acidobacteriota</taxon>
        <taxon>Terriglobia</taxon>
        <taxon>Terriglobales</taxon>
        <taxon>Acidobacteriaceae</taxon>
        <taxon>Edaphobacter</taxon>
    </lineage>
</organism>
<sequence>MLSAWRITKQKLVAQAFTGEGARLYGGRWNTRGTAVVYTAQSQALAALEMLVHLDSPQILQRYVLIEVSFDESLVAELDRSMLPKNWRADPPPAEVQALGDAWVAGKSSSVLRVPSVIVPGEANFLLNPRHPDFRKVRTGKPITFDFDRRLTAVR</sequence>
<evidence type="ECO:0000259" key="1">
    <source>
        <dbReference type="SMART" id="SM00953"/>
    </source>
</evidence>
<comment type="caution">
    <text evidence="2">The sequence shown here is derived from an EMBL/GenBank/DDBJ whole genome shotgun (WGS) entry which is preliminary data.</text>
</comment>
<protein>
    <recommendedName>
        <fullName evidence="1">RES domain-containing protein</fullName>
    </recommendedName>
</protein>
<dbReference type="EMBL" id="BMJB01000001">
    <property type="protein sequence ID" value="GGA58501.1"/>
    <property type="molecule type" value="Genomic_DNA"/>
</dbReference>
<dbReference type="Proteomes" id="UP000648801">
    <property type="component" value="Unassembled WGS sequence"/>
</dbReference>
<reference evidence="2" key="1">
    <citation type="journal article" date="2014" name="Int. J. Syst. Evol. Microbiol.">
        <title>Complete genome sequence of Corynebacterium casei LMG S-19264T (=DSM 44701T), isolated from a smear-ripened cheese.</title>
        <authorList>
            <consortium name="US DOE Joint Genome Institute (JGI-PGF)"/>
            <person name="Walter F."/>
            <person name="Albersmeier A."/>
            <person name="Kalinowski J."/>
            <person name="Ruckert C."/>
        </authorList>
    </citation>
    <scope>NUCLEOTIDE SEQUENCE</scope>
    <source>
        <strain evidence="2">CGMCC 1.15447</strain>
    </source>
</reference>
<gene>
    <name evidence="2" type="ORF">GCM10011507_07340</name>
</gene>
<accession>A0A916W0S6</accession>
<evidence type="ECO:0000313" key="2">
    <source>
        <dbReference type="EMBL" id="GGA58501.1"/>
    </source>
</evidence>
<keyword evidence="3" id="KW-1185">Reference proteome</keyword>